<dbReference type="STRING" id="1104324.P186_2362"/>
<sequence length="56" mass="6537">MAPACVRRLVVTIRLRNLLVDRCWAIDDERVHKGVRKDFICVEELLSVVCRRLAVM</sequence>
<dbReference type="BioCyc" id="PSP1104324:GJSN-2310-MONOMER"/>
<dbReference type="KEGG" id="pyr:P186_2362"/>
<gene>
    <name evidence="1" type="ORF">P186_2362</name>
</gene>
<dbReference type="RefSeq" id="WP_014289575.1">
    <property type="nucleotide sequence ID" value="NC_016645.1"/>
</dbReference>
<proteinExistence type="predicted"/>
<name>G7VC64_9CREN</name>
<reference evidence="1 2" key="1">
    <citation type="journal article" date="2012" name="J. Bacteriol.">
        <title>Complete genome sequence of strain 1860, a crenarchaeon of the genus pyrobaculum able to grow with various electron acceptors.</title>
        <authorList>
            <person name="Mardanov A.V."/>
            <person name="Gumerov V.M."/>
            <person name="Slobodkina G.B."/>
            <person name="Beletsky A.V."/>
            <person name="Bonch-Osmolovskaya E.A."/>
            <person name="Ravin N.V."/>
            <person name="Skryabin K.G."/>
        </authorList>
    </citation>
    <scope>NUCLEOTIDE SEQUENCE [LARGE SCALE GENOMIC DNA]</scope>
    <source>
        <strain evidence="1 2">1860</strain>
    </source>
</reference>
<dbReference type="HOGENOM" id="CLU_3003297_0_0_2"/>
<dbReference type="Proteomes" id="UP000005867">
    <property type="component" value="Chromosome"/>
</dbReference>
<dbReference type="eggNOG" id="arCOG02109">
    <property type="taxonomic scope" value="Archaea"/>
</dbReference>
<dbReference type="InterPro" id="IPR037038">
    <property type="entry name" value="HepT-like_sf"/>
</dbReference>
<dbReference type="EMBL" id="CP003098">
    <property type="protein sequence ID" value="AET33750.1"/>
    <property type="molecule type" value="Genomic_DNA"/>
</dbReference>
<dbReference type="AlphaFoldDB" id="G7VC64"/>
<dbReference type="OrthoDB" id="23548at2157"/>
<evidence type="ECO:0000313" key="1">
    <source>
        <dbReference type="EMBL" id="AET33750.1"/>
    </source>
</evidence>
<keyword evidence="2" id="KW-1185">Reference proteome</keyword>
<dbReference type="Gene3D" id="1.20.120.580">
    <property type="entry name" value="bsu32300-like"/>
    <property type="match status" value="1"/>
</dbReference>
<accession>G7VC64</accession>
<evidence type="ECO:0000313" key="2">
    <source>
        <dbReference type="Proteomes" id="UP000005867"/>
    </source>
</evidence>
<dbReference type="GeneID" id="43500906"/>
<protein>
    <submittedName>
        <fullName evidence="1">Uncharacterized protein</fullName>
    </submittedName>
</protein>
<organism evidence="1 2">
    <name type="scientific">Pyrobaculum ferrireducens</name>
    <dbReference type="NCBI Taxonomy" id="1104324"/>
    <lineage>
        <taxon>Archaea</taxon>
        <taxon>Thermoproteota</taxon>
        <taxon>Thermoprotei</taxon>
        <taxon>Thermoproteales</taxon>
        <taxon>Thermoproteaceae</taxon>
        <taxon>Pyrobaculum</taxon>
    </lineage>
</organism>